<keyword evidence="1" id="KW-0472">Membrane</keyword>
<name>A0A926KRH4_9BACL</name>
<evidence type="ECO:0000313" key="2">
    <source>
        <dbReference type="EMBL" id="MBD0382177.1"/>
    </source>
</evidence>
<keyword evidence="3" id="KW-1185">Reference proteome</keyword>
<reference evidence="2" key="1">
    <citation type="submission" date="2020-09" db="EMBL/GenBank/DDBJ databases">
        <title>Draft Genome Sequence of Paenibacillus sp. WST5.</title>
        <authorList>
            <person name="Bao Z."/>
        </authorList>
    </citation>
    <scope>NUCLEOTIDE SEQUENCE</scope>
    <source>
        <strain evidence="2">WST5</strain>
    </source>
</reference>
<accession>A0A926KRH4</accession>
<feature type="transmembrane region" description="Helical" evidence="1">
    <location>
        <begin position="52"/>
        <end position="70"/>
    </location>
</feature>
<gene>
    <name evidence="2" type="ORF">ICC18_18830</name>
</gene>
<sequence length="86" mass="9777">MHSDTPERYVMEAPIEDLSKQEDIQTAKFAVKRLEYRANHLSLEGKPFSIEAFGLPLVIGGLSVLAAIYIDRRFIKKKTAPKTKQM</sequence>
<proteinExistence type="predicted"/>
<protein>
    <submittedName>
        <fullName evidence="2">Uncharacterized protein</fullName>
    </submittedName>
</protein>
<evidence type="ECO:0000256" key="1">
    <source>
        <dbReference type="SAM" id="Phobius"/>
    </source>
</evidence>
<organism evidence="2 3">
    <name type="scientific">Paenibacillus sedimenti</name>
    <dbReference type="NCBI Taxonomy" id="2770274"/>
    <lineage>
        <taxon>Bacteria</taxon>
        <taxon>Bacillati</taxon>
        <taxon>Bacillota</taxon>
        <taxon>Bacilli</taxon>
        <taxon>Bacillales</taxon>
        <taxon>Paenibacillaceae</taxon>
        <taxon>Paenibacillus</taxon>
    </lineage>
</organism>
<evidence type="ECO:0000313" key="3">
    <source>
        <dbReference type="Proteomes" id="UP000650466"/>
    </source>
</evidence>
<dbReference type="Proteomes" id="UP000650466">
    <property type="component" value="Unassembled WGS sequence"/>
</dbReference>
<dbReference type="AlphaFoldDB" id="A0A926KRH4"/>
<dbReference type="EMBL" id="JACVVD010000006">
    <property type="protein sequence ID" value="MBD0382177.1"/>
    <property type="molecule type" value="Genomic_DNA"/>
</dbReference>
<comment type="caution">
    <text evidence="2">The sequence shown here is derived from an EMBL/GenBank/DDBJ whole genome shotgun (WGS) entry which is preliminary data.</text>
</comment>
<keyword evidence="1" id="KW-0812">Transmembrane</keyword>
<keyword evidence="1" id="KW-1133">Transmembrane helix</keyword>